<accession>A0A1T5ANZ0</accession>
<evidence type="ECO:0000313" key="2">
    <source>
        <dbReference type="EMBL" id="SKB36771.1"/>
    </source>
</evidence>
<dbReference type="OrthoDB" id="653763at2"/>
<dbReference type="AlphaFoldDB" id="A0A1T5ANZ0"/>
<feature type="transmembrane region" description="Helical" evidence="1">
    <location>
        <begin position="303"/>
        <end position="325"/>
    </location>
</feature>
<feature type="transmembrane region" description="Helical" evidence="1">
    <location>
        <begin position="233"/>
        <end position="251"/>
    </location>
</feature>
<feature type="transmembrane region" description="Helical" evidence="1">
    <location>
        <begin position="331"/>
        <end position="350"/>
    </location>
</feature>
<keyword evidence="1" id="KW-1133">Transmembrane helix</keyword>
<dbReference type="Pfam" id="PF05684">
    <property type="entry name" value="DUF819"/>
    <property type="match status" value="1"/>
</dbReference>
<proteinExistence type="predicted"/>
<evidence type="ECO:0000313" key="3">
    <source>
        <dbReference type="Proteomes" id="UP000189981"/>
    </source>
</evidence>
<dbReference type="PANTHER" id="PTHR34289:SF8">
    <property type="entry name" value="DUF819 DOMAIN-CONTAINING PROTEIN"/>
    <property type="match status" value="1"/>
</dbReference>
<feature type="transmembrane region" description="Helical" evidence="1">
    <location>
        <begin position="390"/>
        <end position="411"/>
    </location>
</feature>
<dbReference type="STRING" id="572036.SAMN05661099_0918"/>
<gene>
    <name evidence="2" type="ORF">SAMN05661099_0918</name>
</gene>
<feature type="transmembrane region" description="Helical" evidence="1">
    <location>
        <begin position="170"/>
        <end position="191"/>
    </location>
</feature>
<dbReference type="InterPro" id="IPR008537">
    <property type="entry name" value="DUF819"/>
</dbReference>
<keyword evidence="1" id="KW-0812">Transmembrane</keyword>
<reference evidence="3" key="1">
    <citation type="submission" date="2017-02" db="EMBL/GenBank/DDBJ databases">
        <authorList>
            <person name="Varghese N."/>
            <person name="Submissions S."/>
        </authorList>
    </citation>
    <scope>NUCLEOTIDE SEQUENCE [LARGE SCALE GENOMIC DNA]</scope>
    <source>
        <strain evidence="3">DSM 22385</strain>
    </source>
</reference>
<dbReference type="PANTHER" id="PTHR34289">
    <property type="entry name" value="PROTEIN, PUTATIVE (DUF819)-RELATED"/>
    <property type="match status" value="1"/>
</dbReference>
<dbReference type="RefSeq" id="WP_079701453.1">
    <property type="nucleotide sequence ID" value="NZ_FUYR01000001.1"/>
</dbReference>
<feature type="transmembrane region" description="Helical" evidence="1">
    <location>
        <begin position="12"/>
        <end position="29"/>
    </location>
</feature>
<feature type="transmembrane region" description="Helical" evidence="1">
    <location>
        <begin position="103"/>
        <end position="127"/>
    </location>
</feature>
<feature type="transmembrane region" description="Helical" evidence="1">
    <location>
        <begin position="271"/>
        <end position="291"/>
    </location>
</feature>
<evidence type="ECO:0000256" key="1">
    <source>
        <dbReference type="SAM" id="Phobius"/>
    </source>
</evidence>
<feature type="transmembrane region" description="Helical" evidence="1">
    <location>
        <begin position="357"/>
        <end position="378"/>
    </location>
</feature>
<keyword evidence="3" id="KW-1185">Reference proteome</keyword>
<keyword evidence="1" id="KW-0472">Membrane</keyword>
<sequence length="416" mass="44383">MTAPTPLITNDAVVLGLLMSILGLVFWSAESKVPFFRKFYNVIPPILLCYFLPGILNSVGIISGETSSLYTISSRYLLPASLVLFTLSLDLKEIWKLRKKAGLMFLTSTISILLGGPIAVLLISIFAPDIVGGVGPDAVWRGLATVAGTWIGGAANQAAMFEIFKPSADLFSAMVTLDVVISYTWMALLLYGATQTVRINKWLKADDSSVTEIKEKIEAYQLSTMRIPSTSDIVLILAVAFGVTGLAHFGADNIAPWVTANAPYLSKFSLTSGFFWIVIIATTIGMLLSFTKVRNLEAAGASRLGSVLLYVLITTIGMQMNIIAIFSNPGILLVGVVWMLIHAIIVIIVAKLTKTPFFFLAVSSMSNIGGPASAPVVASAFHPSLAPVGVLLAVFGYVVGTYGAYICGLLMQAVAP</sequence>
<name>A0A1T5ANZ0_9SPHI</name>
<organism evidence="2 3">
    <name type="scientific">Daejeonella lutea</name>
    <dbReference type="NCBI Taxonomy" id="572036"/>
    <lineage>
        <taxon>Bacteria</taxon>
        <taxon>Pseudomonadati</taxon>
        <taxon>Bacteroidota</taxon>
        <taxon>Sphingobacteriia</taxon>
        <taxon>Sphingobacteriales</taxon>
        <taxon>Sphingobacteriaceae</taxon>
        <taxon>Daejeonella</taxon>
    </lineage>
</organism>
<dbReference type="EMBL" id="FUYR01000001">
    <property type="protein sequence ID" value="SKB36771.1"/>
    <property type="molecule type" value="Genomic_DNA"/>
</dbReference>
<feature type="transmembrane region" description="Helical" evidence="1">
    <location>
        <begin position="41"/>
        <end position="62"/>
    </location>
</feature>
<protein>
    <submittedName>
        <fullName evidence="2">Uncharacterized membrane protein</fullName>
    </submittedName>
</protein>
<dbReference type="Proteomes" id="UP000189981">
    <property type="component" value="Unassembled WGS sequence"/>
</dbReference>